<keyword evidence="7" id="KW-1133">Transmembrane helix</keyword>
<feature type="transmembrane region" description="Helical" evidence="7">
    <location>
        <begin position="256"/>
        <end position="278"/>
    </location>
</feature>
<dbReference type="InterPro" id="IPR004358">
    <property type="entry name" value="Sig_transdc_His_kin-like_C"/>
</dbReference>
<feature type="transmembrane region" description="Helical" evidence="7">
    <location>
        <begin position="854"/>
        <end position="876"/>
    </location>
</feature>
<dbReference type="InterPro" id="IPR003661">
    <property type="entry name" value="HisK_dim/P_dom"/>
</dbReference>
<dbReference type="AlphaFoldDB" id="A0A5A8D5Y4"/>
<dbReference type="GO" id="GO:0009927">
    <property type="term" value="F:histidine phosphotransfer kinase activity"/>
    <property type="evidence" value="ECO:0007669"/>
    <property type="project" value="TreeGrafter"/>
</dbReference>
<proteinExistence type="predicted"/>
<dbReference type="InterPro" id="IPR036890">
    <property type="entry name" value="HATPase_C_sf"/>
</dbReference>
<feature type="transmembrane region" description="Helical" evidence="7">
    <location>
        <begin position="925"/>
        <end position="947"/>
    </location>
</feature>
<sequence length="1218" mass="128612">MAIALAGFAVATRAWQASSGSWYFAVDMDPTNAALLWFQGAWFGSNSSLADRAFVADWDVAARTPRAAVSYATVAWVAQVMTVCLSLAAWQTLGPRSRSRVFPFAGLLVGNLILLQPADSGTRLLVRVPSEDGTSCRTAMMTLSGQVAWALAISAELVFVSSAISERLKRLGNEGAAVWSDSSAGVIACVFAGLVVQLLITFPLQSGPAVLKVSWTLMGTLAVAIACWLAFVHGYRFRCHRQAACCRGLCALACRGSWSLASAVPVAHALLLGFSLFIPFQAMVTLAPGERCPAWMSRLQQTGASSSFPGAPPSGVHHPFGLDAFNPGHRRIVLDEMMANFRTAGISSLLTVMLSAAIVLDVSVEVANRRREVATTAAATLGRAIAYVSHEARGPLNAAALSLALLEDGTPKAGSQPTSARMEEDAALLDDLGEAIVATRRHLDDLVLWEAAGSHRVATQHSSAGAVGPMPATPGGVGCSQAWFSPARVLSHVVQRSVGLVCRQQGIRLVLPTRTPMLPEPRQWRRDSHSLSHQAAAAADQSAGFDDTSVAPPSTAAPPFDSGGTSQSRLPADVEVFTDMERLVGLCNNAISNSMKHCPSDGTGTIQLFAAVMPGRLPGHPDPLLAPPDTPRRASSASGRGRRGQPAAWQQGVLTIEVRDNGAGIPQELLESGKLFQPFARLRQGDDSLRMASSGLGLAIVRSIVVDYLGGVVGLSSRQGEGTVLFARVPVWWRDAFSPPAMLSAREPSMWPVLPASELLLWPSVVIDAKSGAKLRPASDVPKLYLLLAAFLVLAGVACAVTHALLPDSFFVMRTALAPAIVQWIDASDVAHLSGPHAAELEENRHSALWLSKVAFSAGAATWVAQIMVVISVWNGWADLSAHARGRLVLVGCGFLGELLMVSAFRRGKTVLVSLAPMAEPCSSVRISINTLLAVLVALSVEAAFLASTIRDSIERTSPAGARLCFQATMTGLTGGLAAGIWMVAVSLPRWSTPWAPAATAVALTLIWGTVVLVLAFLCFGQGAGPRSGCLRGSAAACCARRRCRLLRVFSIVHAIVLVLSPVAFISAVRVGRVSDFCPPLMAHPEAVSGLPAGQSFPFGLSATDLAARRDVLGHLRVQCEFLVLSLVVFLNLCASSTLDAQAAISWRRKESAEASAAELGQAIAYVSHEARGPLNAAVLGLALMEDAPADTREEAELLSDLSISIDATRRHLDDLLL</sequence>
<feature type="transmembrane region" description="Helical" evidence="7">
    <location>
        <begin position="968"/>
        <end position="989"/>
    </location>
</feature>
<feature type="transmembrane region" description="Helical" evidence="7">
    <location>
        <begin position="1049"/>
        <end position="1069"/>
    </location>
</feature>
<reference evidence="9 10" key="1">
    <citation type="submission" date="2019-07" db="EMBL/GenBank/DDBJ databases">
        <title>Genomes of Cafeteria roenbergensis.</title>
        <authorList>
            <person name="Fischer M.G."/>
            <person name="Hackl T."/>
            <person name="Roman M."/>
        </authorList>
    </citation>
    <scope>NUCLEOTIDE SEQUENCE [LARGE SCALE GENOMIC DNA]</scope>
    <source>
        <strain evidence="9 10">RCC970-E3</strain>
    </source>
</reference>
<feature type="transmembrane region" description="Helical" evidence="7">
    <location>
        <begin position="176"/>
        <end position="202"/>
    </location>
</feature>
<feature type="region of interest" description="Disordered" evidence="6">
    <location>
        <begin position="618"/>
        <end position="648"/>
    </location>
</feature>
<keyword evidence="4" id="KW-0808">Transferase</keyword>
<feature type="domain" description="Histidine kinase" evidence="8">
    <location>
        <begin position="576"/>
        <end position="733"/>
    </location>
</feature>
<keyword evidence="5" id="KW-0418">Kinase</keyword>
<feature type="compositionally biased region" description="Low complexity" evidence="6">
    <location>
        <begin position="531"/>
        <end position="559"/>
    </location>
</feature>
<evidence type="ECO:0000256" key="2">
    <source>
        <dbReference type="ARBA" id="ARBA00012438"/>
    </source>
</evidence>
<evidence type="ECO:0000256" key="4">
    <source>
        <dbReference type="ARBA" id="ARBA00022679"/>
    </source>
</evidence>
<evidence type="ECO:0000313" key="10">
    <source>
        <dbReference type="Proteomes" id="UP000324907"/>
    </source>
</evidence>
<dbReference type="PROSITE" id="PS50109">
    <property type="entry name" value="HIS_KIN"/>
    <property type="match status" value="1"/>
</dbReference>
<keyword evidence="7" id="KW-0472">Membrane</keyword>
<feature type="transmembrane region" description="Helical" evidence="7">
    <location>
        <begin position="995"/>
        <end position="1020"/>
    </location>
</feature>
<keyword evidence="7" id="KW-0812">Transmembrane</keyword>
<dbReference type="Pfam" id="PF02518">
    <property type="entry name" value="HATPase_c"/>
    <property type="match status" value="1"/>
</dbReference>
<dbReference type="SUPFAM" id="SSF47384">
    <property type="entry name" value="Homodimeric domain of signal transducing histidine kinase"/>
    <property type="match status" value="1"/>
</dbReference>
<dbReference type="SMART" id="SM00387">
    <property type="entry name" value="HATPase_c"/>
    <property type="match status" value="1"/>
</dbReference>
<dbReference type="EC" id="2.7.13.3" evidence="2"/>
<evidence type="ECO:0000256" key="3">
    <source>
        <dbReference type="ARBA" id="ARBA00022553"/>
    </source>
</evidence>
<organism evidence="9 10">
    <name type="scientific">Cafeteria roenbergensis</name>
    <name type="common">Marine flagellate</name>
    <dbReference type="NCBI Taxonomy" id="33653"/>
    <lineage>
        <taxon>Eukaryota</taxon>
        <taxon>Sar</taxon>
        <taxon>Stramenopiles</taxon>
        <taxon>Bigyra</taxon>
        <taxon>Opalozoa</taxon>
        <taxon>Bicosoecida</taxon>
        <taxon>Cafeteriaceae</taxon>
        <taxon>Cafeteria</taxon>
    </lineage>
</organism>
<accession>A0A5A8D5Y4</accession>
<dbReference type="InterPro" id="IPR003594">
    <property type="entry name" value="HATPase_dom"/>
</dbReference>
<feature type="compositionally biased region" description="Pro residues" evidence="6">
    <location>
        <begin position="620"/>
        <end position="629"/>
    </location>
</feature>
<feature type="transmembrane region" description="Helical" evidence="7">
    <location>
        <begin position="344"/>
        <end position="364"/>
    </location>
</feature>
<feature type="transmembrane region" description="Helical" evidence="7">
    <location>
        <begin position="68"/>
        <end position="89"/>
    </location>
</feature>
<dbReference type="InterPro" id="IPR036097">
    <property type="entry name" value="HisK_dim/P_sf"/>
</dbReference>
<evidence type="ECO:0000256" key="1">
    <source>
        <dbReference type="ARBA" id="ARBA00000085"/>
    </source>
</evidence>
<name>A0A5A8D5Y4_CAFRO</name>
<evidence type="ECO:0000256" key="5">
    <source>
        <dbReference type="ARBA" id="ARBA00022777"/>
    </source>
</evidence>
<dbReference type="PANTHER" id="PTHR43047">
    <property type="entry name" value="TWO-COMPONENT HISTIDINE PROTEIN KINASE"/>
    <property type="match status" value="1"/>
</dbReference>
<evidence type="ECO:0000256" key="6">
    <source>
        <dbReference type="SAM" id="MobiDB-lite"/>
    </source>
</evidence>
<dbReference type="PRINTS" id="PR00344">
    <property type="entry name" value="BCTRLSENSOR"/>
</dbReference>
<feature type="transmembrane region" description="Helical" evidence="7">
    <location>
        <begin position="784"/>
        <end position="806"/>
    </location>
</feature>
<comment type="caution">
    <text evidence="9">The sequence shown here is derived from an EMBL/GenBank/DDBJ whole genome shotgun (WGS) entry which is preliminary data.</text>
</comment>
<dbReference type="GO" id="GO:0000155">
    <property type="term" value="F:phosphorelay sensor kinase activity"/>
    <property type="evidence" value="ECO:0007669"/>
    <property type="project" value="InterPro"/>
</dbReference>
<dbReference type="CDD" id="cd00082">
    <property type="entry name" value="HisKA"/>
    <property type="match status" value="1"/>
</dbReference>
<feature type="region of interest" description="Disordered" evidence="6">
    <location>
        <begin position="518"/>
        <end position="569"/>
    </location>
</feature>
<dbReference type="InterPro" id="IPR005467">
    <property type="entry name" value="His_kinase_dom"/>
</dbReference>
<gene>
    <name evidence="9" type="ORF">FNF28_05269</name>
</gene>
<keyword evidence="3" id="KW-0597">Phosphoprotein</keyword>
<feature type="transmembrane region" description="Helical" evidence="7">
    <location>
        <begin position="214"/>
        <end position="235"/>
    </location>
</feature>
<evidence type="ECO:0000259" key="8">
    <source>
        <dbReference type="PROSITE" id="PS50109"/>
    </source>
</evidence>
<dbReference type="EMBL" id="VLTL01000103">
    <property type="protein sequence ID" value="KAA0160922.1"/>
    <property type="molecule type" value="Genomic_DNA"/>
</dbReference>
<comment type="catalytic activity">
    <reaction evidence="1">
        <text>ATP + protein L-histidine = ADP + protein N-phospho-L-histidine.</text>
        <dbReference type="EC" id="2.7.13.3"/>
    </reaction>
</comment>
<dbReference type="CDD" id="cd00075">
    <property type="entry name" value="HATPase"/>
    <property type="match status" value="1"/>
</dbReference>
<evidence type="ECO:0000313" key="9">
    <source>
        <dbReference type="EMBL" id="KAA0160922.1"/>
    </source>
</evidence>
<dbReference type="GO" id="GO:0005886">
    <property type="term" value="C:plasma membrane"/>
    <property type="evidence" value="ECO:0007669"/>
    <property type="project" value="TreeGrafter"/>
</dbReference>
<feature type="transmembrane region" description="Helical" evidence="7">
    <location>
        <begin position="147"/>
        <end position="164"/>
    </location>
</feature>
<dbReference type="Proteomes" id="UP000324907">
    <property type="component" value="Unassembled WGS sequence"/>
</dbReference>
<feature type="transmembrane region" description="Helical" evidence="7">
    <location>
        <begin position="101"/>
        <end position="118"/>
    </location>
</feature>
<feature type="transmembrane region" description="Helical" evidence="7">
    <location>
        <begin position="888"/>
        <end position="905"/>
    </location>
</feature>
<protein>
    <recommendedName>
        <fullName evidence="2">histidine kinase</fullName>
        <ecNumber evidence="2">2.7.13.3</ecNumber>
    </recommendedName>
</protein>
<dbReference type="SUPFAM" id="SSF55874">
    <property type="entry name" value="ATPase domain of HSP90 chaperone/DNA topoisomerase II/histidine kinase"/>
    <property type="match status" value="1"/>
</dbReference>
<dbReference type="PANTHER" id="PTHR43047:SF72">
    <property type="entry name" value="OSMOSENSING HISTIDINE PROTEIN KINASE SLN1"/>
    <property type="match status" value="1"/>
</dbReference>
<dbReference type="Gene3D" id="3.30.565.10">
    <property type="entry name" value="Histidine kinase-like ATPase, C-terminal domain"/>
    <property type="match status" value="1"/>
</dbReference>
<evidence type="ECO:0000256" key="7">
    <source>
        <dbReference type="SAM" id="Phobius"/>
    </source>
</evidence>